<dbReference type="EMBL" id="JAUSVB010000001">
    <property type="protein sequence ID" value="MDQ0372293.1"/>
    <property type="molecule type" value="Genomic_DNA"/>
</dbReference>
<gene>
    <name evidence="3" type="ORF">J2X26_000590</name>
</gene>
<proteinExistence type="predicted"/>
<organism evidence="3 4">
    <name type="scientific">Cellulomonas humilata</name>
    <dbReference type="NCBI Taxonomy" id="144055"/>
    <lineage>
        <taxon>Bacteria</taxon>
        <taxon>Bacillati</taxon>
        <taxon>Actinomycetota</taxon>
        <taxon>Actinomycetes</taxon>
        <taxon>Micrococcales</taxon>
        <taxon>Cellulomonadaceae</taxon>
        <taxon>Cellulomonas</taxon>
    </lineage>
</organism>
<dbReference type="Proteomes" id="UP001239626">
    <property type="component" value="Unassembled WGS sequence"/>
</dbReference>
<accession>A0ABU0EB27</accession>
<keyword evidence="2" id="KW-1133">Transmembrane helix</keyword>
<keyword evidence="4" id="KW-1185">Reference proteome</keyword>
<feature type="compositionally biased region" description="Basic and acidic residues" evidence="1">
    <location>
        <begin position="7"/>
        <end position="19"/>
    </location>
</feature>
<keyword evidence="2" id="KW-0472">Membrane</keyword>
<sequence length="72" mass="7537">MDEQDRVDEQDRPTEDAPERTGPGTGDRALLVIGTLFTVVGIVQLVGPGSGGVAFLVIGLVFLASAGVRRSR</sequence>
<comment type="caution">
    <text evidence="3">The sequence shown here is derived from an EMBL/GenBank/DDBJ whole genome shotgun (WGS) entry which is preliminary data.</text>
</comment>
<reference evidence="3 4" key="1">
    <citation type="submission" date="2023-07" db="EMBL/GenBank/DDBJ databases">
        <title>Sorghum-associated microbial communities from plants grown in Nebraska, USA.</title>
        <authorList>
            <person name="Schachtman D."/>
        </authorList>
    </citation>
    <scope>NUCLEOTIDE SEQUENCE [LARGE SCALE GENOMIC DNA]</scope>
    <source>
        <strain evidence="3 4">BE332</strain>
    </source>
</reference>
<feature type="transmembrane region" description="Helical" evidence="2">
    <location>
        <begin position="52"/>
        <end position="68"/>
    </location>
</feature>
<evidence type="ECO:0000256" key="1">
    <source>
        <dbReference type="SAM" id="MobiDB-lite"/>
    </source>
</evidence>
<evidence type="ECO:0000256" key="2">
    <source>
        <dbReference type="SAM" id="Phobius"/>
    </source>
</evidence>
<dbReference type="RefSeq" id="WP_307489698.1">
    <property type="nucleotide sequence ID" value="NZ_JAUSVB010000001.1"/>
</dbReference>
<evidence type="ECO:0000313" key="3">
    <source>
        <dbReference type="EMBL" id="MDQ0372293.1"/>
    </source>
</evidence>
<feature type="transmembrane region" description="Helical" evidence="2">
    <location>
        <begin position="29"/>
        <end position="46"/>
    </location>
</feature>
<feature type="region of interest" description="Disordered" evidence="1">
    <location>
        <begin position="1"/>
        <end position="26"/>
    </location>
</feature>
<name>A0ABU0EB27_9CELL</name>
<keyword evidence="2" id="KW-0812">Transmembrane</keyword>
<protein>
    <submittedName>
        <fullName evidence="3">Uncharacterized protein</fullName>
    </submittedName>
</protein>
<evidence type="ECO:0000313" key="4">
    <source>
        <dbReference type="Proteomes" id="UP001239626"/>
    </source>
</evidence>